<dbReference type="InterPro" id="IPR000906">
    <property type="entry name" value="ZU5_dom"/>
</dbReference>
<protein>
    <recommendedName>
        <fullName evidence="14">Ankyrin</fullName>
    </recommendedName>
</protein>
<feature type="repeat" description="ANK" evidence="9">
    <location>
        <begin position="330"/>
        <end position="362"/>
    </location>
</feature>
<evidence type="ECO:0000256" key="2">
    <source>
        <dbReference type="ARBA" id="ARBA00004370"/>
    </source>
</evidence>
<evidence type="ECO:0000256" key="4">
    <source>
        <dbReference type="ARBA" id="ARBA00022553"/>
    </source>
</evidence>
<dbReference type="Gene3D" id="2.60.40.2660">
    <property type="match status" value="1"/>
</dbReference>
<feature type="repeat" description="ANK" evidence="9">
    <location>
        <begin position="429"/>
        <end position="461"/>
    </location>
</feature>
<evidence type="ECO:0000256" key="7">
    <source>
        <dbReference type="ARBA" id="ARBA00023136"/>
    </source>
</evidence>
<proteinExistence type="predicted"/>
<feature type="repeat" description="ANK" evidence="9">
    <location>
        <begin position="495"/>
        <end position="527"/>
    </location>
</feature>
<name>A0ABN8PV54_9CNID</name>
<dbReference type="SMART" id="SM00218">
    <property type="entry name" value="ZU5"/>
    <property type="match status" value="1"/>
</dbReference>
<dbReference type="PROSITE" id="PS51145">
    <property type="entry name" value="ZU5"/>
    <property type="match status" value="2"/>
</dbReference>
<dbReference type="InterPro" id="IPR011029">
    <property type="entry name" value="DEATH-like_dom_sf"/>
</dbReference>
<gene>
    <name evidence="12" type="ORF">PLOB_00047124</name>
</gene>
<feature type="repeat" description="ANK" evidence="9">
    <location>
        <begin position="71"/>
        <end position="103"/>
    </location>
</feature>
<feature type="repeat" description="ANK" evidence="9">
    <location>
        <begin position="462"/>
        <end position="494"/>
    </location>
</feature>
<dbReference type="Pfam" id="PF13637">
    <property type="entry name" value="Ank_4"/>
    <property type="match status" value="2"/>
</dbReference>
<feature type="domain" description="ZU5" evidence="11">
    <location>
        <begin position="942"/>
        <end position="1092"/>
    </location>
</feature>
<evidence type="ECO:0000256" key="3">
    <source>
        <dbReference type="ARBA" id="ARBA00022490"/>
    </source>
</evidence>
<dbReference type="Proteomes" id="UP001159405">
    <property type="component" value="Unassembled WGS sequence"/>
</dbReference>
<keyword evidence="8" id="KW-0206">Cytoskeleton</keyword>
<dbReference type="Gene3D" id="1.25.40.20">
    <property type="entry name" value="Ankyrin repeat-containing domain"/>
    <property type="match status" value="3"/>
</dbReference>
<dbReference type="InterPro" id="IPR002110">
    <property type="entry name" value="Ankyrin_rpt"/>
</dbReference>
<feature type="repeat" description="ANK" evidence="9">
    <location>
        <begin position="726"/>
        <end position="758"/>
    </location>
</feature>
<dbReference type="InterPro" id="IPR051165">
    <property type="entry name" value="Multifunctional_ANK_Repeat"/>
</dbReference>
<evidence type="ECO:0000256" key="5">
    <source>
        <dbReference type="ARBA" id="ARBA00022737"/>
    </source>
</evidence>
<dbReference type="SMART" id="SM00248">
    <property type="entry name" value="ANK"/>
    <property type="match status" value="23"/>
</dbReference>
<feature type="domain" description="Death" evidence="10">
    <location>
        <begin position="1404"/>
        <end position="1488"/>
    </location>
</feature>
<keyword evidence="13" id="KW-1185">Reference proteome</keyword>
<feature type="repeat" description="ANK" evidence="9">
    <location>
        <begin position="137"/>
        <end position="169"/>
    </location>
</feature>
<feature type="repeat" description="ANK" evidence="9">
    <location>
        <begin position="693"/>
        <end position="725"/>
    </location>
</feature>
<feature type="repeat" description="ANK" evidence="9">
    <location>
        <begin position="231"/>
        <end position="263"/>
    </location>
</feature>
<organism evidence="12 13">
    <name type="scientific">Porites lobata</name>
    <dbReference type="NCBI Taxonomy" id="104759"/>
    <lineage>
        <taxon>Eukaryota</taxon>
        <taxon>Metazoa</taxon>
        <taxon>Cnidaria</taxon>
        <taxon>Anthozoa</taxon>
        <taxon>Hexacorallia</taxon>
        <taxon>Scleractinia</taxon>
        <taxon>Fungiina</taxon>
        <taxon>Poritidae</taxon>
        <taxon>Porites</taxon>
    </lineage>
</organism>
<dbReference type="PANTHER" id="PTHR24123">
    <property type="entry name" value="ANKYRIN REPEAT-CONTAINING"/>
    <property type="match status" value="1"/>
</dbReference>
<feature type="repeat" description="ANK" evidence="9">
    <location>
        <begin position="660"/>
        <end position="692"/>
    </location>
</feature>
<feature type="repeat" description="ANK" evidence="9">
    <location>
        <begin position="396"/>
        <end position="428"/>
    </location>
</feature>
<evidence type="ECO:0000259" key="11">
    <source>
        <dbReference type="PROSITE" id="PS51145"/>
    </source>
</evidence>
<keyword evidence="4" id="KW-0597">Phosphoprotein</keyword>
<evidence type="ECO:0000256" key="1">
    <source>
        <dbReference type="ARBA" id="ARBA00004245"/>
    </source>
</evidence>
<keyword evidence="7" id="KW-0472">Membrane</keyword>
<evidence type="ECO:0000313" key="13">
    <source>
        <dbReference type="Proteomes" id="UP001159405"/>
    </source>
</evidence>
<dbReference type="InterPro" id="IPR036770">
    <property type="entry name" value="Ankyrin_rpt-contain_sf"/>
</dbReference>
<evidence type="ECO:0000259" key="10">
    <source>
        <dbReference type="PROSITE" id="PS50017"/>
    </source>
</evidence>
<dbReference type="SUPFAM" id="SSF47986">
    <property type="entry name" value="DEATH domain"/>
    <property type="match status" value="1"/>
</dbReference>
<dbReference type="Gene3D" id="2.60.220.30">
    <property type="match status" value="2"/>
</dbReference>
<evidence type="ECO:0000256" key="8">
    <source>
        <dbReference type="ARBA" id="ARBA00023212"/>
    </source>
</evidence>
<feature type="repeat" description="ANK" evidence="9">
    <location>
        <begin position="264"/>
        <end position="296"/>
    </location>
</feature>
<dbReference type="Pfam" id="PF00023">
    <property type="entry name" value="Ank"/>
    <property type="match status" value="3"/>
</dbReference>
<evidence type="ECO:0008006" key="14">
    <source>
        <dbReference type="Google" id="ProtNLM"/>
    </source>
</evidence>
<dbReference type="CDD" id="cd01670">
    <property type="entry name" value="Death"/>
    <property type="match status" value="1"/>
</dbReference>
<dbReference type="PRINTS" id="PR01415">
    <property type="entry name" value="ANKYRIN"/>
</dbReference>
<keyword evidence="3" id="KW-0963">Cytoplasm</keyword>
<feature type="domain" description="ZU5" evidence="11">
    <location>
        <begin position="1094"/>
        <end position="1242"/>
    </location>
</feature>
<evidence type="ECO:0000313" key="12">
    <source>
        <dbReference type="EMBL" id="CAH3149380.1"/>
    </source>
</evidence>
<feature type="repeat" description="ANK" evidence="9">
    <location>
        <begin position="561"/>
        <end position="593"/>
    </location>
</feature>
<feature type="repeat" description="ANK" evidence="9">
    <location>
        <begin position="38"/>
        <end position="70"/>
    </location>
</feature>
<comment type="caution">
    <text evidence="12">The sequence shown here is derived from an EMBL/GenBank/DDBJ whole genome shotgun (WGS) entry which is preliminary data.</text>
</comment>
<comment type="subcellular location">
    <subcellularLocation>
        <location evidence="1">Cytoplasm</location>
        <location evidence="1">Cytoskeleton</location>
    </subcellularLocation>
    <subcellularLocation>
        <location evidence="2">Membrane</location>
    </subcellularLocation>
</comment>
<dbReference type="SUPFAM" id="SSF48403">
    <property type="entry name" value="Ankyrin repeat"/>
    <property type="match status" value="3"/>
</dbReference>
<dbReference type="EMBL" id="CALNXK010000086">
    <property type="protein sequence ID" value="CAH3149380.1"/>
    <property type="molecule type" value="Genomic_DNA"/>
</dbReference>
<evidence type="ECO:0000256" key="9">
    <source>
        <dbReference type="PROSITE-ProRule" id="PRU00023"/>
    </source>
</evidence>
<dbReference type="PROSITE" id="PS50017">
    <property type="entry name" value="DEATH_DOMAIN"/>
    <property type="match status" value="1"/>
</dbReference>
<dbReference type="PANTHER" id="PTHR24123:SF49">
    <property type="entry name" value="ANKYRIN-2-LIKE ISOFORM X1"/>
    <property type="match status" value="1"/>
</dbReference>
<dbReference type="PROSITE" id="PS50297">
    <property type="entry name" value="ANK_REP_REGION"/>
    <property type="match status" value="19"/>
</dbReference>
<dbReference type="Pfam" id="PF00791">
    <property type="entry name" value="ZU5"/>
    <property type="match status" value="2"/>
</dbReference>
<sequence>MKDITVDVAFLRAARAGNLEKVRNFLNDEGDIHTCNANGLNALHLASKEGHVEVVQELLRRGAGVNFTTKKGNTALHIASLAGQKHAVEVLLANGASVNSRAQNGFTPLYMAAQEGHVDVVRTLLSRGANQQVTTEDGFTPIDVAVQQGHEKVVAALLHHDSRKGYRSLHTAARKDFAKAAKLLLQKDHKPDVEAPNGFTPLHIAAKYGNLNVAGVLIQHGANVDYKTKNYVIAPLHVAAKYGNLNIVTLLVEKGSKVDIPNKDGLTPLHCASRDGHDTVVEYLVNKKASIIARTKHGLTPLHMSCQGNHSSTSVLLIDNKAPVNAVATNGLTPLHIAAHYGHVDIAELLLKRGADTDARARNGFTPLHVACKKNREQVIQLLLKYGANVHSANEGGQTPMHVATYYGNVTLVLILLQHGGSPDFTNVRGETALHIACRRRHITIVRLLLRNGAAVDAKTQDRETPLHIAVRTKNTEMVNLLLDHGASPDAIDKNKCTPLHVAARDGDEELVEILLEHGASVTALSKKGFTPLHEAARQGHVRIVEILLKWYDSPDPEGKHGLTPLHVATHYNSDKVATFLLDNNANPNAQAKNGFTPLHIGAKKNRIDIVLMLLRRGMDPDITTQTGISPLHLAAKEGHVELCEHLVENGALPGVTTNNGLTPLHLTARENRIDVAKLLLKHNAPINAQTVSGFTPLHIACVYGHFELARLLLEAGADIQAKTKNGYMALHLAAQYGHQWIIDLLLEYGAPPDALTNEGYTALYISQRVNLNTTITETLTKVTVTHITLKRKAKKEGGEGEEDQDSDDIVFSAAPEELEVEEVLEALELAEVEEEPAIPEESIDRFMTMEEMVDEEHHLTLGQHRDSGIFSSSRFSGGFFEGTPTGSRASDLDRSRLSDFNVSQTITTSETIVTESELPSSLADMAADNVPKYEPPVSGDFLVSFLVDARGGKMESSQTGLRITLPPRSCQMPTRITCKQIRPNKPSLLPPLYEGEALACRVLDVSPSGVKFLQPVYLELPHFSALRDGERELVVLRTQDGGWNWQEVCVEDMKAVDGYSSDMNIHQGFPSKRYARIETHDFPEKFSIISRLKKENFMVGPGGDILKSSVLPQVQVKVPEGAVSSGTKIILQVQPADESFNDYEEWVAVSPVVSLEPQELVFSKPVSITIPTPLYSASGEEVDIQPSLRLLSCQPQDNRKSMSHAPLYNWTDITDTTPLSVVNACATFTTSYPARFWLVETRNPDNVTSDARLLFRKLTAVPFLAKVVVFAKVSPDGTEATLRVFCITDDNIDKTLEKQTGFTEVARSRDVEVCEGRPVHVRCLGNVTPVNREPLQFTFNPFRENRLSVTVCVTDPSQPPTCRLALLKEPRKDRQGNVRTICNLSIDLSEENLRKGNGTAQLPDELLTLIGKSVGGEWVGLGQELGFTDSELQEISDRHSAEANECAADVLKTWRDKEDTEANMAALEKALRDMGREDIVKNFKQLAYSSYSKDPVIIVETFHISSTPEKDSTDGSSGGRRRISEYLDAAGETDCMFEDGGSPRISGVEAQNGDEVFGEAKRSSPEPVTEECDIVEEKKHKVVDEDANVQDGNEISKEDTEKLLQDFFGNDKGVLNFLSDDAPAKVENGNTEETEI</sequence>
<feature type="repeat" description="ANK" evidence="9">
    <location>
        <begin position="627"/>
        <end position="659"/>
    </location>
</feature>
<dbReference type="InterPro" id="IPR000488">
    <property type="entry name" value="Death_dom"/>
</dbReference>
<evidence type="ECO:0000256" key="6">
    <source>
        <dbReference type="ARBA" id="ARBA00023043"/>
    </source>
</evidence>
<dbReference type="SMART" id="SM00005">
    <property type="entry name" value="DEATH"/>
    <property type="match status" value="1"/>
</dbReference>
<feature type="repeat" description="ANK" evidence="9">
    <location>
        <begin position="594"/>
        <end position="626"/>
    </location>
</feature>
<dbReference type="Pfam" id="PF00531">
    <property type="entry name" value="Death"/>
    <property type="match status" value="1"/>
</dbReference>
<keyword evidence="5" id="KW-0677">Repeat</keyword>
<reference evidence="12 13" key="1">
    <citation type="submission" date="2022-05" db="EMBL/GenBank/DDBJ databases">
        <authorList>
            <consortium name="Genoscope - CEA"/>
            <person name="William W."/>
        </authorList>
    </citation>
    <scope>NUCLEOTIDE SEQUENCE [LARGE SCALE GENOMIC DNA]</scope>
</reference>
<dbReference type="InterPro" id="IPR040745">
    <property type="entry name" value="Ankyrin_UPA"/>
</dbReference>
<dbReference type="Gene3D" id="1.10.533.10">
    <property type="entry name" value="Death Domain, Fas"/>
    <property type="match status" value="1"/>
</dbReference>
<dbReference type="PROSITE" id="PS50088">
    <property type="entry name" value="ANK_REPEAT"/>
    <property type="match status" value="21"/>
</dbReference>
<dbReference type="Pfam" id="PF12796">
    <property type="entry name" value="Ank_2"/>
    <property type="match status" value="7"/>
</dbReference>
<feature type="repeat" description="ANK" evidence="9">
    <location>
        <begin position="197"/>
        <end position="229"/>
    </location>
</feature>
<feature type="repeat" description="ANK" evidence="9">
    <location>
        <begin position="297"/>
        <end position="329"/>
    </location>
</feature>
<feature type="repeat" description="ANK" evidence="9">
    <location>
        <begin position="528"/>
        <end position="550"/>
    </location>
</feature>
<keyword evidence="6 9" id="KW-0040">ANK repeat</keyword>
<dbReference type="Pfam" id="PF17809">
    <property type="entry name" value="UPA_2"/>
    <property type="match status" value="1"/>
</dbReference>
<accession>A0ABN8PV54</accession>
<feature type="repeat" description="ANK" evidence="9">
    <location>
        <begin position="104"/>
        <end position="136"/>
    </location>
</feature>
<feature type="repeat" description="ANK" evidence="9">
    <location>
        <begin position="363"/>
        <end position="395"/>
    </location>
</feature>